<dbReference type="GO" id="GO:0009166">
    <property type="term" value="P:nucleotide catabolic process"/>
    <property type="evidence" value="ECO:0007669"/>
    <property type="project" value="InterPro"/>
</dbReference>
<dbReference type="EMBL" id="FUWO01000019">
    <property type="protein sequence ID" value="SJZ78755.1"/>
    <property type="molecule type" value="Genomic_DNA"/>
</dbReference>
<dbReference type="Proteomes" id="UP000189941">
    <property type="component" value="Unassembled WGS sequence"/>
</dbReference>
<feature type="domain" description="Calcineurin-like phosphoesterase" evidence="3">
    <location>
        <begin position="5"/>
        <end position="231"/>
    </location>
</feature>
<dbReference type="InterPro" id="IPR029052">
    <property type="entry name" value="Metallo-depent_PP-like"/>
</dbReference>
<dbReference type="PANTHER" id="PTHR11575">
    <property type="entry name" value="5'-NUCLEOTIDASE-RELATED"/>
    <property type="match status" value="1"/>
</dbReference>
<organism evidence="5 6">
    <name type="scientific">Globicatella sulfidifaciens DSM 15739</name>
    <dbReference type="NCBI Taxonomy" id="1121925"/>
    <lineage>
        <taxon>Bacteria</taxon>
        <taxon>Bacillati</taxon>
        <taxon>Bacillota</taxon>
        <taxon>Bacilli</taxon>
        <taxon>Lactobacillales</taxon>
        <taxon>Aerococcaceae</taxon>
        <taxon>Globicatella</taxon>
    </lineage>
</organism>
<dbReference type="InterPro" id="IPR006179">
    <property type="entry name" value="5_nucleotidase/apyrase"/>
</dbReference>
<dbReference type="RefSeq" id="WP_078756449.1">
    <property type="nucleotide sequence ID" value="NZ_FUWO01000019.1"/>
</dbReference>
<dbReference type="PRINTS" id="PR01607">
    <property type="entry name" value="APYRASEFAMLY"/>
</dbReference>
<keyword evidence="2" id="KW-0547">Nucleotide-binding</keyword>
<dbReference type="Gene3D" id="3.90.780.10">
    <property type="entry name" value="5'-Nucleotidase, C-terminal domain"/>
    <property type="match status" value="1"/>
</dbReference>
<name>A0A1T4NHY5_9LACT</name>
<feature type="domain" description="5'-Nucleotidase C-terminal" evidence="4">
    <location>
        <begin position="321"/>
        <end position="475"/>
    </location>
</feature>
<dbReference type="GO" id="GO:0000166">
    <property type="term" value="F:nucleotide binding"/>
    <property type="evidence" value="ECO:0007669"/>
    <property type="project" value="UniProtKB-KW"/>
</dbReference>
<sequence length="526" mass="60135">MKKISFLMTSDTHAFWLNRLTHPTANLFNTAGTIEAVRQQRQHPVVTIDLGDFIQGSSFATYCSQEVKDGSCFARAMNALNYDFQIIGNHEFNYGPDYRDSILTKLDSQILLSNIVREADGQPFIGQPYQIIEREGVKIGVIGVTTHYIPHWELPKHYEGLIFLDAFETTKKYVAELRPLVDVVVVAYHGGFESDLETFSPLEEWTGENQGAKMLQEIEGIDVLLTGHQHRVINQQVKNTWTVQPGHAGEFVAEVILELDEQHQIIHREGYLHETAQYPALDKLRPQLEPQLSNGQAWLETVLGHAPIVQPTHDIFLARVNGHPFLELLNQVQLQVTGADFSGIALVNEHFADFQGDITNEILLKAYPYYNLITKIQLTGQEICEVMEYNLEYFELDANGQMIVNPEYISPKPRHYNYDIYSGFKTIVDVSKPKGQRVIELIDERTNQPLEKERLYQLAVTQYRAVGGGDYTMLTQDKIVEITQNDIASELVKALNTFDEKKWATINQHFQHIEWLNQTKMNTDEV</sequence>
<evidence type="ECO:0000313" key="6">
    <source>
        <dbReference type="Proteomes" id="UP000189941"/>
    </source>
</evidence>
<dbReference type="Pfam" id="PF02872">
    <property type="entry name" value="5_nucleotid_C"/>
    <property type="match status" value="1"/>
</dbReference>
<reference evidence="6" key="1">
    <citation type="submission" date="2017-02" db="EMBL/GenBank/DDBJ databases">
        <authorList>
            <person name="Varghese N."/>
            <person name="Submissions S."/>
        </authorList>
    </citation>
    <scope>NUCLEOTIDE SEQUENCE [LARGE SCALE GENOMIC DNA]</scope>
    <source>
        <strain evidence="6">DSM 15739</strain>
    </source>
</reference>
<dbReference type="Pfam" id="PF00149">
    <property type="entry name" value="Metallophos"/>
    <property type="match status" value="1"/>
</dbReference>
<dbReference type="SUPFAM" id="SSF56300">
    <property type="entry name" value="Metallo-dependent phosphatases"/>
    <property type="match status" value="1"/>
</dbReference>
<evidence type="ECO:0000256" key="1">
    <source>
        <dbReference type="ARBA" id="ARBA00022729"/>
    </source>
</evidence>
<dbReference type="GO" id="GO:0046872">
    <property type="term" value="F:metal ion binding"/>
    <property type="evidence" value="ECO:0007669"/>
    <property type="project" value="InterPro"/>
</dbReference>
<dbReference type="Gene3D" id="3.60.21.10">
    <property type="match status" value="1"/>
</dbReference>
<dbReference type="PANTHER" id="PTHR11575:SF6">
    <property type="entry name" value="2',3'-CYCLIC-NUCLEOTIDE 2'-PHOSPHODIESTERASE_3'-NUCLEOTIDASE"/>
    <property type="match status" value="1"/>
</dbReference>
<evidence type="ECO:0000256" key="2">
    <source>
        <dbReference type="RuleBase" id="RU362119"/>
    </source>
</evidence>
<evidence type="ECO:0000313" key="5">
    <source>
        <dbReference type="EMBL" id="SJZ78755.1"/>
    </source>
</evidence>
<dbReference type="GO" id="GO:0030288">
    <property type="term" value="C:outer membrane-bounded periplasmic space"/>
    <property type="evidence" value="ECO:0007669"/>
    <property type="project" value="TreeGrafter"/>
</dbReference>
<dbReference type="InterPro" id="IPR036907">
    <property type="entry name" value="5'-Nucleotdase_C_sf"/>
</dbReference>
<dbReference type="InterPro" id="IPR004843">
    <property type="entry name" value="Calcineurin-like_PHP"/>
</dbReference>
<comment type="similarity">
    <text evidence="2">Belongs to the 5'-nucleotidase family.</text>
</comment>
<gene>
    <name evidence="5" type="ORF">SAMN02746011_01757</name>
</gene>
<dbReference type="InterPro" id="IPR008334">
    <property type="entry name" value="5'-Nucleotdase_C"/>
</dbReference>
<keyword evidence="1" id="KW-0732">Signal</keyword>
<dbReference type="STRING" id="1121925.SAMN02746011_01757"/>
<accession>A0A1T4NHY5</accession>
<dbReference type="AlphaFoldDB" id="A0A1T4NHY5"/>
<evidence type="ECO:0000259" key="4">
    <source>
        <dbReference type="Pfam" id="PF02872"/>
    </source>
</evidence>
<dbReference type="OrthoDB" id="9801679at2"/>
<protein>
    <submittedName>
        <fullName evidence="5">2',3'-cyclic-nucleotide 2'-phosphodiesterase / 3'-nucleotidase</fullName>
    </submittedName>
</protein>
<dbReference type="GO" id="GO:0016788">
    <property type="term" value="F:hydrolase activity, acting on ester bonds"/>
    <property type="evidence" value="ECO:0007669"/>
    <property type="project" value="InterPro"/>
</dbReference>
<proteinExistence type="inferred from homology"/>
<evidence type="ECO:0000259" key="3">
    <source>
        <dbReference type="Pfam" id="PF00149"/>
    </source>
</evidence>
<keyword evidence="6" id="KW-1185">Reference proteome</keyword>
<dbReference type="PROSITE" id="PS00786">
    <property type="entry name" value="5_NUCLEOTIDASE_2"/>
    <property type="match status" value="1"/>
</dbReference>
<dbReference type="InterPro" id="IPR006146">
    <property type="entry name" value="5'-Nucleotdase_CS"/>
</dbReference>
<keyword evidence="2" id="KW-0378">Hydrolase</keyword>
<dbReference type="SUPFAM" id="SSF55816">
    <property type="entry name" value="5'-nucleotidase (syn. UDP-sugar hydrolase), C-terminal domain"/>
    <property type="match status" value="1"/>
</dbReference>